<evidence type="ECO:0000256" key="1">
    <source>
        <dbReference type="ARBA" id="ARBA00010617"/>
    </source>
</evidence>
<keyword evidence="2" id="KW-0349">Heme</keyword>
<dbReference type="PANTHER" id="PTHR46696">
    <property type="entry name" value="P450, PUTATIVE (EUROFUNG)-RELATED"/>
    <property type="match status" value="1"/>
</dbReference>
<dbReference type="Proteomes" id="UP001597419">
    <property type="component" value="Unassembled WGS sequence"/>
</dbReference>
<name>A0ABW5GMH7_9PSEU</name>
<dbReference type="PANTHER" id="PTHR46696:SF1">
    <property type="entry name" value="CYTOCHROME P450 YJIB-RELATED"/>
    <property type="match status" value="1"/>
</dbReference>
<dbReference type="SUPFAM" id="SSF48264">
    <property type="entry name" value="Cytochrome P450"/>
    <property type="match status" value="1"/>
</dbReference>
<keyword evidence="2" id="KW-0560">Oxidoreductase</keyword>
<keyword evidence="2" id="KW-0479">Metal-binding</keyword>
<dbReference type="InterPro" id="IPR002397">
    <property type="entry name" value="Cyt_P450_B"/>
</dbReference>
<proteinExistence type="inferred from homology"/>
<feature type="region of interest" description="Disordered" evidence="3">
    <location>
        <begin position="380"/>
        <end position="399"/>
    </location>
</feature>
<evidence type="ECO:0000313" key="5">
    <source>
        <dbReference type="Proteomes" id="UP001597419"/>
    </source>
</evidence>
<dbReference type="Pfam" id="PF00067">
    <property type="entry name" value="p450"/>
    <property type="match status" value="1"/>
</dbReference>
<evidence type="ECO:0000256" key="2">
    <source>
        <dbReference type="RuleBase" id="RU000461"/>
    </source>
</evidence>
<evidence type="ECO:0000313" key="4">
    <source>
        <dbReference type="EMBL" id="MFD2462074.1"/>
    </source>
</evidence>
<dbReference type="Gene3D" id="1.10.630.10">
    <property type="entry name" value="Cytochrome P450"/>
    <property type="match status" value="1"/>
</dbReference>
<dbReference type="InterPro" id="IPR017972">
    <property type="entry name" value="Cyt_P450_CS"/>
</dbReference>
<accession>A0ABW5GMH7</accession>
<keyword evidence="2" id="KW-0503">Monooxygenase</keyword>
<evidence type="ECO:0000256" key="3">
    <source>
        <dbReference type="SAM" id="MobiDB-lite"/>
    </source>
</evidence>
<dbReference type="RefSeq" id="WP_345391493.1">
    <property type="nucleotide sequence ID" value="NZ_BAABHG010000004.1"/>
</dbReference>
<keyword evidence="5" id="KW-1185">Reference proteome</keyword>
<comment type="similarity">
    <text evidence="1 2">Belongs to the cytochrome P450 family.</text>
</comment>
<dbReference type="PRINTS" id="PR00359">
    <property type="entry name" value="BP450"/>
</dbReference>
<protein>
    <submittedName>
        <fullName evidence="4">Cytochrome P450</fullName>
    </submittedName>
</protein>
<feature type="compositionally biased region" description="Pro residues" evidence="3">
    <location>
        <begin position="1"/>
        <end position="19"/>
    </location>
</feature>
<dbReference type="EMBL" id="JBHUKU010000014">
    <property type="protein sequence ID" value="MFD2462074.1"/>
    <property type="molecule type" value="Genomic_DNA"/>
</dbReference>
<organism evidence="4 5">
    <name type="scientific">Amycolatopsis samaneae</name>
    <dbReference type="NCBI Taxonomy" id="664691"/>
    <lineage>
        <taxon>Bacteria</taxon>
        <taxon>Bacillati</taxon>
        <taxon>Actinomycetota</taxon>
        <taxon>Actinomycetes</taxon>
        <taxon>Pseudonocardiales</taxon>
        <taxon>Pseudonocardiaceae</taxon>
        <taxon>Amycolatopsis</taxon>
    </lineage>
</organism>
<comment type="caution">
    <text evidence="4">The sequence shown here is derived from an EMBL/GenBank/DDBJ whole genome shotgun (WGS) entry which is preliminary data.</text>
</comment>
<dbReference type="InterPro" id="IPR001128">
    <property type="entry name" value="Cyt_P450"/>
</dbReference>
<dbReference type="PRINTS" id="PR00385">
    <property type="entry name" value="P450"/>
</dbReference>
<feature type="region of interest" description="Disordered" evidence="3">
    <location>
        <begin position="1"/>
        <end position="26"/>
    </location>
</feature>
<gene>
    <name evidence="4" type="ORF">ACFSYJ_25935</name>
</gene>
<reference evidence="5" key="1">
    <citation type="journal article" date="2019" name="Int. J. Syst. Evol. Microbiol.">
        <title>The Global Catalogue of Microorganisms (GCM) 10K type strain sequencing project: providing services to taxonomists for standard genome sequencing and annotation.</title>
        <authorList>
            <consortium name="The Broad Institute Genomics Platform"/>
            <consortium name="The Broad Institute Genome Sequencing Center for Infectious Disease"/>
            <person name="Wu L."/>
            <person name="Ma J."/>
        </authorList>
    </citation>
    <scope>NUCLEOTIDE SEQUENCE [LARGE SCALE GENOMIC DNA]</scope>
    <source>
        <strain evidence="5">CGMCC 4.7643</strain>
    </source>
</reference>
<sequence length="399" mass="43532">MDTEPPPVIDLPLAPPGRLGPPGEYPRLRRECPVARVRMPPEMGEVTAWYVTGYEEVKQVIADRRLVRPSITAWPAPTEPGEGPGLITVMELDGPSHLAVRRALTDAFGAGTIRRYTPRMRRLADGLLDSFAEGGPPGDLVAGFAEPFPLLVMCDLVGIPYAEREYFLPLADAALGALKTLAEGRRSTSRLRAFVTTLIERKRREPAADVLTHLVRECDSGALTEETVVSFGLSMLVAGYRTTTMFLAGAVFTLLTEPGQYARLRDDRDLLPTAVEELLRYLPVMNGVVVLLATEDIVLRGHTIRAGEAVLPVLAAANRDERVFPDPDRLDLARAVNPHTMFGRGAHNCFGAHLARAELAVALGAVLDRFPALCLREDNPPSWDDESPAKSPLTLPVGW</sequence>
<dbReference type="PROSITE" id="PS00086">
    <property type="entry name" value="CYTOCHROME_P450"/>
    <property type="match status" value="1"/>
</dbReference>
<dbReference type="InterPro" id="IPR036396">
    <property type="entry name" value="Cyt_P450_sf"/>
</dbReference>
<keyword evidence="2" id="KW-0408">Iron</keyword>